<evidence type="ECO:0000313" key="2">
    <source>
        <dbReference type="EMBL" id="RHD06447.1"/>
    </source>
</evidence>
<dbReference type="InterPro" id="IPR009004">
    <property type="entry name" value="Transposase_Mu_C"/>
</dbReference>
<sequence length="697" mass="80308">MAEVYISLAEAAELENAEYEIIKKRVQRNPEKFQLRKERRADGGKDLSMIALSSLSKKAVAAYKERQKLAEVPAVSGMEEVAVSGKSEVPWYVNEDVDYFMEKHKTEWYTAMELGNIIREFLDYDSAGRTEFAEHFAQERLGKGKRTLYRYAKSYLEASAWADKFHKEDGGNYEFYKVLCLCRKPKEAGTFPSFTPEVKDTIQRIWLNRDFARNQGTREMLYTKLKAVAAVNGWEKIPSYQSVARYISYLMEDERLKNAWYLASRGEREYKNKVMVKGERNTKDLKVMEVVMGDEHTFDCWVAYTNPNGKVTAIKPHLSAWIDIRSRMIMGDVMCKDANSDILKESLLKMIYHDADGVPEYIYIDNGKDYTAKNMTGFDRNDRQRIGFDDTAVGFYKSIGIKDFHRALPYYAWVKGQIERFFGTVCKQFSKWFTSYTGTLTGSKTFAKVEKDINGMLERGELLTMDEFYQAWTKWLHEVYMVKQSSALKRQGEEYLTPKSCFENADRYFKAAPPKSYATILMMKSEHKFVYNVGIKLGGYTYRSDGLCDYINDYVDVKYDPHDMATIYVFRNGKQVCEAYSQELLVFASENGVEQKALKEHLAFQKRQIAKDSKIVEDANVPLSEINAQWKGYNEVTGGIGLMIGKKGSKNANVVQMPVDNTFKNGFRGGKQKAEQPEENEYMARKAEEALKALRAL</sequence>
<dbReference type="GO" id="GO:0015074">
    <property type="term" value="P:DNA integration"/>
    <property type="evidence" value="ECO:0007669"/>
    <property type="project" value="InterPro"/>
</dbReference>
<dbReference type="InterPro" id="IPR001584">
    <property type="entry name" value="Integrase_cat-core"/>
</dbReference>
<dbReference type="SUPFAM" id="SSF50610">
    <property type="entry name" value="mu transposase, C-terminal domain"/>
    <property type="match status" value="1"/>
</dbReference>
<name>A0A396AH10_9FIRM</name>
<dbReference type="AlphaFoldDB" id="A0A396AH10"/>
<dbReference type="Pfam" id="PF02914">
    <property type="entry name" value="DDE_2"/>
    <property type="match status" value="1"/>
</dbReference>
<dbReference type="SUPFAM" id="SSF53098">
    <property type="entry name" value="Ribonuclease H-like"/>
    <property type="match status" value="1"/>
</dbReference>
<organism evidence="2 3">
    <name type="scientific">Roseburia inulinivorans</name>
    <dbReference type="NCBI Taxonomy" id="360807"/>
    <lineage>
        <taxon>Bacteria</taxon>
        <taxon>Bacillati</taxon>
        <taxon>Bacillota</taxon>
        <taxon>Clostridia</taxon>
        <taxon>Lachnospirales</taxon>
        <taxon>Lachnospiraceae</taxon>
        <taxon>Roseburia</taxon>
    </lineage>
</organism>
<dbReference type="Proteomes" id="UP000266391">
    <property type="component" value="Unassembled WGS sequence"/>
</dbReference>
<dbReference type="Gene3D" id="3.30.420.10">
    <property type="entry name" value="Ribonuclease H-like superfamily/Ribonuclease H"/>
    <property type="match status" value="1"/>
</dbReference>
<proteinExistence type="predicted"/>
<protein>
    <submittedName>
        <fullName evidence="2">Transposase</fullName>
    </submittedName>
</protein>
<dbReference type="PROSITE" id="PS50994">
    <property type="entry name" value="INTEGRASE"/>
    <property type="match status" value="1"/>
</dbReference>
<dbReference type="GO" id="GO:0003677">
    <property type="term" value="F:DNA binding"/>
    <property type="evidence" value="ECO:0007669"/>
    <property type="project" value="InterPro"/>
</dbReference>
<feature type="domain" description="Integrase catalytic" evidence="1">
    <location>
        <begin position="292"/>
        <end position="454"/>
    </location>
</feature>
<dbReference type="InterPro" id="IPR015378">
    <property type="entry name" value="Transposase-like_Mu_C"/>
</dbReference>
<evidence type="ECO:0000313" key="3">
    <source>
        <dbReference type="Proteomes" id="UP000266391"/>
    </source>
</evidence>
<evidence type="ECO:0000259" key="1">
    <source>
        <dbReference type="PROSITE" id="PS50994"/>
    </source>
</evidence>
<gene>
    <name evidence="2" type="ORF">DW813_00850</name>
</gene>
<reference evidence="2 3" key="1">
    <citation type="submission" date="2018-08" db="EMBL/GenBank/DDBJ databases">
        <title>A genome reference for cultivated species of the human gut microbiota.</title>
        <authorList>
            <person name="Zou Y."/>
            <person name="Xue W."/>
            <person name="Luo G."/>
        </authorList>
    </citation>
    <scope>NUCLEOTIDE SEQUENCE [LARGE SCALE GENOMIC DNA]</scope>
    <source>
        <strain evidence="2 3">AM32-8LB</strain>
    </source>
</reference>
<comment type="caution">
    <text evidence="2">The sequence shown here is derived from an EMBL/GenBank/DDBJ whole genome shotgun (WGS) entry which is preliminary data.</text>
</comment>
<dbReference type="InterPro" id="IPR036397">
    <property type="entry name" value="RNaseH_sf"/>
</dbReference>
<dbReference type="InterPro" id="IPR012337">
    <property type="entry name" value="RNaseH-like_sf"/>
</dbReference>
<dbReference type="InterPro" id="IPR004189">
    <property type="entry name" value="Phage_Mu_transposase"/>
</dbReference>
<accession>A0A396AH10</accession>
<dbReference type="EMBL" id="QSIQ01000001">
    <property type="protein sequence ID" value="RHD06447.1"/>
    <property type="molecule type" value="Genomic_DNA"/>
</dbReference>
<dbReference type="GO" id="GO:0006313">
    <property type="term" value="P:DNA transposition"/>
    <property type="evidence" value="ECO:0007669"/>
    <property type="project" value="InterPro"/>
</dbReference>
<dbReference type="GO" id="GO:0004803">
    <property type="term" value="F:transposase activity"/>
    <property type="evidence" value="ECO:0007669"/>
    <property type="project" value="InterPro"/>
</dbReference>
<dbReference type="RefSeq" id="WP_118091771.1">
    <property type="nucleotide sequence ID" value="NZ_QSIQ01000001.1"/>
</dbReference>
<dbReference type="Pfam" id="PF09299">
    <property type="entry name" value="Mu-transpos_C"/>
    <property type="match status" value="1"/>
</dbReference>